<feature type="region of interest" description="Disordered" evidence="1">
    <location>
        <begin position="2204"/>
        <end position="2274"/>
    </location>
</feature>
<feature type="region of interest" description="Disordered" evidence="1">
    <location>
        <begin position="3665"/>
        <end position="3697"/>
    </location>
</feature>
<feature type="region of interest" description="Disordered" evidence="1">
    <location>
        <begin position="3502"/>
        <end position="3522"/>
    </location>
</feature>
<gene>
    <name evidence="2" type="ORF">Cadr_000010630</name>
</gene>
<protein>
    <submittedName>
        <fullName evidence="2">Uncharacterized protein</fullName>
    </submittedName>
</protein>
<feature type="region of interest" description="Disordered" evidence="1">
    <location>
        <begin position="2506"/>
        <end position="2545"/>
    </location>
</feature>
<feature type="region of interest" description="Disordered" evidence="1">
    <location>
        <begin position="36"/>
        <end position="56"/>
    </location>
</feature>
<feature type="region of interest" description="Disordered" evidence="1">
    <location>
        <begin position="1842"/>
        <end position="1896"/>
    </location>
</feature>
<sequence length="4029" mass="429491">MGETQERPLTHNRAKAITFMVGQVPSVREALGSVLSTSTKEDVEDGESPLGEVNGGTVNEAVCDTGLISRGLVLLPFQGERPLQDRSSAWTSYLQCPELQSSSETARVLEGPGGSCSGTPNPPMVSGGNLGWGLQGVAVLQESCAQREVTVLPTGWGLSSRGRTQRCCYACPLRRKQDPVPGLHCFFLIVPPLSLHPLPSLISNCLNLPLGAQGRSRRLNEPYFLQTRNGGHGNGLVLCVSTTSSQFLQKLRRPRSPAQREDGDGAQDRCWVVKDAPSLLLPGGPAAAVCCSPGPAQVGGPGSASLTAAFGSAVLRTLMSELGSLAGEAGTMELSVQEGRVAGVTALNNSEVCTRGVALSEGGGVRMTAHQGLCPGDRDVGTRPGGGASRMHCPWGTAGIALCWVLIPAPSPKQRWRLSALSQADRGHHGPFPPEDPCRRHGGRHCCPLSPVPQRKEELVPAVRGAPCQPTPLAGEGMSMKLFLGSEGTIPVLGENGVRGGPCPSKGPWLCAGRNSRASHRRVKASLFRGTHSTDRVWAVSGGEGRPQSVGPSRKVRSAMWCGGTGPPPTFWPFAVSLGPVRRLWEGRLAAGVLQSTATLGSAASNQFMSRPQWCVILSMAVPCPLPPISPGCCSRRQWRQSRRRVRPCTPTPPPGGGVLAFCSRTRTTSPLGPGHRERVHPANWPAGPHRPSAPRRLTFPHPPPWKRTALSFLLFCSDAEEAPVLTPRSSHHRVLPCGCTLGQVPGQVSSLGSTMVRCGQEGGLLLVPAHCPGRGLSHGRRAPHIGGALRNSLRVSPHELPALFRAQHLKRDAEGPQSREHRTGQVLQGKAFLFPAAGPVLKVFWSPHAELVPVASRIPENAAQTRVQGKTRCWRASARAQEEACSECGRNKGRAAPRGLPVLGRGRDRGETSRSDKFPRPAGSENPTTSMQMHRKSPVQLVRPGPHAAPAAGGPAGHHPKCAALAQAGKGRRILNREATLDGSQPRDGTRGTSRNSPHLRQLPHELAFLLSLPLGTQRPFRCPAPSTRVPSSPRTRWKLRGFYPSERRSPGNPCGCAAHALVASACSPVSLPQVSLICRPQRLRCPGGGGQWPPGVRKVPVWGARSWNLYPRGSPETHPENGGIQTDRQTDRQTAGPSVSEAASRLCRDEPSLGQRLRCPADPAAQGAPGTPRRFSQDDLLVQVSPRAASPTPEQVRPCCRKETLATRPGDWPVLDHILGLGAVCERCFPESLRRDPDQVALGDATSRLPGAARLSVWRPCGSLQAGEGPKQGLRPPLGEADQLRASCAGNVSSGDRNQLFPPRPAVTGDSKEGPVRVGERGQRRKSLHLPPSVPVSPHTPGPTITMYVWTCCHHTRADPLSLHITRSECRQSGETVDLVSPGDLLCRFCSAMEAFKGKTGKSFLLTIKRRGQRRHHRRPRVACLCLANFPQTLSCSHSLFMRCLRGERGRRRSSGDYAQGVVSSAERLGVPGLGLVTRHRGSFLPKAAHPAGLHAHAYVHAHTRAHTHARTQFLPLHLSEGNPKPITPVPSFAKRRSCLPSALNWPAGSCPFLGEIAGSLRPPGVASAAHRLGQSLPVTLSWGHQADSPPPRWGSQPGLHQNHLEAWLNLDRWAPPGAAIRQLPSEGPRGRGAAGPRKELGETLPPHSGHTRFSPVGGPHRDTCSTLRTFLVPLKRGHRARLPDPEAGVGKGIGGPAKALEGSLLPSESGRVGVYTCTHIFLAEDARVGVRAAPSSPGSLVSEERPQGKGAVGVRPRLPPRHRFQHKHREAMRAPACGGPWAVASLRTPCNPAGPCGARPGTGPSSGCTQFMTGAEELAGSQPGRKTNHSLIDNRATGLLVPPRGARGARGCVRPRAGGSGLAGTRRLAIKVPETSPRQRTSWSRTRQPSPITLSLKPLPGSHRAVWVFEARAAPSPCLAPAGNTFDAVTTWPLCHASARSGGKRGLTGCQCPMYRVVDGTRYLELCSASWLLGVNGATRTTARLQNTGRDKMTENFQGQQWSPERSAVLRVLAGKPPTSSSPAGPSWSCLVSPSSPTTSPLVTEELGIFVGSLQPQPEPQNPLSSPPLGNNFPTVPLLLSSLPTPTPNTPLWQVTILHRKQVGSLTALFPKQVLSCLPCPGGKHSYPQGRGVDPEVDLDSQTCSDSPVLPSTVSLGAPGRPSASGLVTAPRWLEGGGSLCPPFSRRPGPLWLVALIPEPSSPPAARKGPPLSAGRDGGITPRQMSRTQTSAVWPHLPGHGKRSHSEPEQRGLQGPGRRRERDVSRAWGPGPHAHVVAVVNNTLARRGKRCGSVPVQDTTAGALGHAGVWPQKQAVWPTQDQGPSQPWRGPRFPPGPRAQHVSAWMWRFDGQTHLCCVLTLFHLLHQRAEPPPQGQGAGGAEAQRFPPGMPWAAVRTLSHPNTQRDGEGTEGGRAMRGGFKGESKYLPSTCQGAPGTSCPVILARIQPGTRGAVQTRNPGLGSYRPVSQGSMAIPTHNPPVLGPSLSPCFHPAGHEVLPIQLDNEEGEGPSFSQKLPEPAGKGHRDHLPTPHQPESVTRPRPLPPGWEAGKVMGSVRLAGPPASRTVQIPGAAPTEMGNARQKKKMPVEGASAETAVASLLNSQFGTRSLCRQNRGNLTSISNLSQPCPQDRQLTSHYSGNLHASAPRSCPADLGKTVLAGAPGTIFASRFCAWGQEETPPPLLGPREAVEKPIGPDLGVHTRLFTCQRWEVSGSPCRPGPAPPPDDPGGRAPTAVQGQPASLWPEAGDTESSPPAKGLHLGRFPQGLKITALIPVRIGGLQEADGPTRCVWASASLPGAPRGPKLHGGESSCFSCFTNTLGHVLLHLAMVLGLSDPDRVAPAPWAQPAGGTRWGSSASVTIREQGKGNARQVAGNHSYCEQRGSLGRQRKAGTSGLLRGHAFWADKWSEGQQRKVEEAAITSGAGVEIREHNPRPSLPTEYSAHSLLHPFLPALPLRADYLHINNSSLYFLDLCICAALVRAHVMRSRFPLAGLVPSFQGVQHPAPSPGGPVVTVIMEIIDKDEEGDEVTSGRLRGEPVLQRKVGGCPRRWRVKGTHAPCCGNHGSAHVPASLQQLTQLSNQTGYSLPRAAITPPEAAATPGLRPPVPVQKPLPPLQPRLIPKQILTPELGVCWGHCQENRQRTTLMITPSGESVSCCRQSSQVTEMGLEVLLTPSSPLPARLPAHSPPGRGAPDKAEPFLKEHATSLPPGTLGGVQVGHSPRTSHWLVFDKCFWNLMETGKRIRLWAACPSGSNKAGALTAAPAQALFCGGRGVLDRGPDTEPLGRGLSTGRRLTVVSAQVLLGSCSELNPTRLLGWCQDPRQCSRSPSPCVVPWCGADSLLLPLCLCRCFINQAEDLPFGHRRPLSPAGRQVPHQAHVLVEEVGAEVTPTGCLVSFIQDNPERTPPLKICLHVPASVPLSGHIRRKADGSGHGSEGPGRPITCLKEIVQRAWCIHRANTREEPALGLRGGGRSPHPIPLCSHELPHSGRVQARGAASAGRTLVSRAGQEGRCGRGGRRAVAARGPLKPVSSFRGRCAIAGALSPCAEGRAPSTHCSWALSLGPAWDTPPRQAPLVMGLHASSPSISAPSCTCLWSREWGPFFWLPMLGFLQSVRHWTSLAFEPSAHHMKHMPPSTVPSKRPEPAWGRAVQRTLRMKELLKKREGKKEGRKEGRKVGREGGKAENVREEGRRNSFRKSMVGIHAEPVRRRHQHQLRCEFQILLLQKPGCSPSVRKRRTQCWVLGMVLSHQPVPPPGRSHLGGLLGPSLPPGPTRASSFCWCPCCLALPPLPAHLWFPESWCLEMQECHHQLVPSGHRQTLTVTMKESLQGLEGGGGPSRADGPARRFHVGRGKVMTNDLLGSGHPFPWWANFLLPDSCTRCPLPGSSGGPPPRFTGSQGFTGIGGRPLPSHGPWELILPSCGSVRSQGRTANDVRALKTNGTQLCLGNKGQGTRAGGSGGGGQRPRRGGLSGGTRGADLHGEGVQRGSIPSFCLSPPQFPAAKRLLSLFATFCPVSVPVLGTPL</sequence>
<comment type="caution">
    <text evidence="2">The sequence shown here is derived from an EMBL/GenBank/DDBJ whole genome shotgun (WGS) entry which is preliminary data.</text>
</comment>
<feature type="compositionally biased region" description="Low complexity" evidence="1">
    <location>
        <begin position="945"/>
        <end position="954"/>
    </location>
</feature>
<dbReference type="EMBL" id="JWIN03000008">
    <property type="protein sequence ID" value="KAB1275680.1"/>
    <property type="molecule type" value="Genomic_DNA"/>
</dbReference>
<feature type="compositionally biased region" description="Polar residues" evidence="1">
    <location>
        <begin position="2226"/>
        <end position="2235"/>
    </location>
</feature>
<name>A0A5N4DXF5_CAMDR</name>
<feature type="compositionally biased region" description="Gly residues" evidence="1">
    <location>
        <begin position="3954"/>
        <end position="3980"/>
    </location>
</feature>
<feature type="region of interest" description="Disordered" evidence="1">
    <location>
        <begin position="2717"/>
        <end position="2760"/>
    </location>
</feature>
<feature type="region of interest" description="Disordered" evidence="1">
    <location>
        <begin position="978"/>
        <end position="1002"/>
    </location>
</feature>
<accession>A0A5N4DXF5</accession>
<evidence type="ECO:0000256" key="1">
    <source>
        <dbReference type="SAM" id="MobiDB-lite"/>
    </source>
</evidence>
<feature type="compositionally biased region" description="Polar residues" evidence="1">
    <location>
        <begin position="1125"/>
        <end position="1139"/>
    </location>
</feature>
<feature type="compositionally biased region" description="Basic and acidic residues" evidence="1">
    <location>
        <begin position="906"/>
        <end position="920"/>
    </location>
</feature>
<feature type="compositionally biased region" description="Pro residues" evidence="1">
    <location>
        <begin position="2721"/>
        <end position="2730"/>
    </location>
</feature>
<organism evidence="2 3">
    <name type="scientific">Camelus dromedarius</name>
    <name type="common">Dromedary</name>
    <name type="synonym">Arabian camel</name>
    <dbReference type="NCBI Taxonomy" id="9838"/>
    <lineage>
        <taxon>Eukaryota</taxon>
        <taxon>Metazoa</taxon>
        <taxon>Chordata</taxon>
        <taxon>Craniata</taxon>
        <taxon>Vertebrata</taxon>
        <taxon>Euteleostomi</taxon>
        <taxon>Mammalia</taxon>
        <taxon>Eutheria</taxon>
        <taxon>Laurasiatheria</taxon>
        <taxon>Artiodactyla</taxon>
        <taxon>Tylopoda</taxon>
        <taxon>Camelidae</taxon>
        <taxon>Camelus</taxon>
    </lineage>
</organism>
<feature type="region of interest" description="Disordered" evidence="1">
    <location>
        <begin position="1738"/>
        <end position="1762"/>
    </location>
</feature>
<feature type="region of interest" description="Disordered" evidence="1">
    <location>
        <begin position="1112"/>
        <end position="1177"/>
    </location>
</feature>
<reference evidence="2 3" key="1">
    <citation type="journal article" date="2019" name="Mol. Ecol. Resour.">
        <title>Improving Illumina assemblies with Hi-C and long reads: an example with the North African dromedary.</title>
        <authorList>
            <person name="Elbers J.P."/>
            <person name="Rogers M.F."/>
            <person name="Perelman P.L."/>
            <person name="Proskuryakova A.A."/>
            <person name="Serdyukova N.A."/>
            <person name="Johnson W.E."/>
            <person name="Horin P."/>
            <person name="Corander J."/>
            <person name="Murphy D."/>
            <person name="Burger P.A."/>
        </authorList>
    </citation>
    <scope>NUCLEOTIDE SEQUENCE [LARGE SCALE GENOMIC DNA]</scope>
    <source>
        <strain evidence="2">Drom800</strain>
        <tissue evidence="2">Blood</tissue>
    </source>
</reference>
<feature type="region of interest" description="Disordered" evidence="1">
    <location>
        <begin position="1624"/>
        <end position="1664"/>
    </location>
</feature>
<feature type="region of interest" description="Disordered" evidence="1">
    <location>
        <begin position="889"/>
        <end position="962"/>
    </location>
</feature>
<feature type="region of interest" description="Disordered" evidence="1">
    <location>
        <begin position="1293"/>
        <end position="1341"/>
    </location>
</feature>
<proteinExistence type="predicted"/>
<evidence type="ECO:0000313" key="2">
    <source>
        <dbReference type="EMBL" id="KAB1275680.1"/>
    </source>
</evidence>
<feature type="compositionally biased region" description="Polar residues" evidence="1">
    <location>
        <begin position="1879"/>
        <end position="1896"/>
    </location>
</feature>
<dbReference type="Proteomes" id="UP000299084">
    <property type="component" value="Unassembled WGS sequence"/>
</dbReference>
<keyword evidence="3" id="KW-1185">Reference proteome</keyword>
<feature type="region of interest" description="Disordered" evidence="1">
    <location>
        <begin position="671"/>
        <end position="692"/>
    </location>
</feature>
<evidence type="ECO:0000313" key="3">
    <source>
        <dbReference type="Proteomes" id="UP000299084"/>
    </source>
</evidence>
<feature type="compositionally biased region" description="Basic and acidic residues" evidence="1">
    <location>
        <begin position="1312"/>
        <end position="1324"/>
    </location>
</feature>
<feature type="region of interest" description="Disordered" evidence="1">
    <location>
        <begin position="3950"/>
        <end position="3983"/>
    </location>
</feature>